<accession>A0A7S7NM61</accession>
<dbReference type="CDD" id="cd00016">
    <property type="entry name" value="ALP_like"/>
    <property type="match status" value="1"/>
</dbReference>
<dbReference type="GO" id="GO:0016787">
    <property type="term" value="F:hydrolase activity"/>
    <property type="evidence" value="ECO:0007669"/>
    <property type="project" value="UniProtKB-ARBA"/>
</dbReference>
<dbReference type="KEGG" id="pfer:IRI77_22995"/>
<dbReference type="PANTHER" id="PTHR10151:SF120">
    <property type="entry name" value="BIS(5'-ADENOSYL)-TRIPHOSPHATASE"/>
    <property type="match status" value="1"/>
</dbReference>
<evidence type="ECO:0000313" key="2">
    <source>
        <dbReference type="Proteomes" id="UP000593892"/>
    </source>
</evidence>
<evidence type="ECO:0000313" key="1">
    <source>
        <dbReference type="EMBL" id="QOY85679.1"/>
    </source>
</evidence>
<sequence length="287" mass="31126">MRLALVLLIAMAAHGQRHVIVVGVDGLGAEMLREEAPPQIQGLMKSGAWTLHARGVLPTVSSPNWASMIMGAVPELHGVTSNDWQPDKFDIAPACKDANGRFPTVFGLLHDKRPELRLAVFHDWKDFGRLIEPGAVPVLRHVKGSPEAMQAAIEYWKAAKPDLLFIHLDDVDHAGHDHGWSGPEYRKAVEMVGGLLDSLHKAIRDSGMADSTFILFTADHGGTGTSHGHPTQRDLEIPWILNGPAVPPGREIRSLVRTIDTAATIAAIFGVAPHPCWTGKPVAEALR</sequence>
<name>A0A7S7NM61_PALFE</name>
<dbReference type="InterPro" id="IPR002591">
    <property type="entry name" value="Phosphodiest/P_Trfase"/>
</dbReference>
<proteinExistence type="predicted"/>
<protein>
    <submittedName>
        <fullName evidence="1">Alkaline phosphatase</fullName>
    </submittedName>
</protein>
<organism evidence="1 2">
    <name type="scientific">Paludibaculum fermentans</name>
    <dbReference type="NCBI Taxonomy" id="1473598"/>
    <lineage>
        <taxon>Bacteria</taxon>
        <taxon>Pseudomonadati</taxon>
        <taxon>Acidobacteriota</taxon>
        <taxon>Terriglobia</taxon>
        <taxon>Bryobacterales</taxon>
        <taxon>Bryobacteraceae</taxon>
        <taxon>Paludibaculum</taxon>
    </lineage>
</organism>
<dbReference type="PANTHER" id="PTHR10151">
    <property type="entry name" value="ECTONUCLEOTIDE PYROPHOSPHATASE/PHOSPHODIESTERASE"/>
    <property type="match status" value="1"/>
</dbReference>
<keyword evidence="2" id="KW-1185">Reference proteome</keyword>
<dbReference type="RefSeq" id="WP_194447349.1">
    <property type="nucleotide sequence ID" value="NZ_CP063849.1"/>
</dbReference>
<dbReference type="EMBL" id="CP063849">
    <property type="protein sequence ID" value="QOY85679.1"/>
    <property type="molecule type" value="Genomic_DNA"/>
</dbReference>
<dbReference type="Gene3D" id="3.40.720.10">
    <property type="entry name" value="Alkaline Phosphatase, subunit A"/>
    <property type="match status" value="2"/>
</dbReference>
<reference evidence="1 2" key="1">
    <citation type="submission" date="2020-10" db="EMBL/GenBank/DDBJ databases">
        <title>Complete genome sequence of Paludibaculum fermentans P105T, a facultatively anaerobic acidobacterium capable of dissimilatory Fe(III) reduction.</title>
        <authorList>
            <person name="Dedysh S.N."/>
            <person name="Beletsky A.V."/>
            <person name="Kulichevskaya I.S."/>
            <person name="Mardanov A.V."/>
            <person name="Ravin N.V."/>
        </authorList>
    </citation>
    <scope>NUCLEOTIDE SEQUENCE [LARGE SCALE GENOMIC DNA]</scope>
    <source>
        <strain evidence="1 2">P105</strain>
    </source>
</reference>
<dbReference type="Proteomes" id="UP000593892">
    <property type="component" value="Chromosome"/>
</dbReference>
<dbReference type="AlphaFoldDB" id="A0A7S7NM61"/>
<gene>
    <name evidence="1" type="ORF">IRI77_22995</name>
</gene>
<dbReference type="SUPFAM" id="SSF53649">
    <property type="entry name" value="Alkaline phosphatase-like"/>
    <property type="match status" value="1"/>
</dbReference>
<dbReference type="InterPro" id="IPR017850">
    <property type="entry name" value="Alkaline_phosphatase_core_sf"/>
</dbReference>
<dbReference type="Pfam" id="PF01663">
    <property type="entry name" value="Phosphodiest"/>
    <property type="match status" value="1"/>
</dbReference>